<name>A0ABY5IVT2_9FLAO</name>
<protein>
    <recommendedName>
        <fullName evidence="3">Lipoprotein</fullName>
    </recommendedName>
</protein>
<dbReference type="EMBL" id="CP101751">
    <property type="protein sequence ID" value="UUC46943.1"/>
    <property type="molecule type" value="Genomic_DNA"/>
</dbReference>
<dbReference type="Proteomes" id="UP001059844">
    <property type="component" value="Chromosome"/>
</dbReference>
<gene>
    <name evidence="1" type="ORF">NOX80_07015</name>
</gene>
<evidence type="ECO:0000313" key="1">
    <source>
        <dbReference type="EMBL" id="UUC46943.1"/>
    </source>
</evidence>
<dbReference type="PROSITE" id="PS51257">
    <property type="entry name" value="PROKAR_LIPOPROTEIN"/>
    <property type="match status" value="1"/>
</dbReference>
<keyword evidence="2" id="KW-1185">Reference proteome</keyword>
<organism evidence="1 2">
    <name type="scientific">Flavobacterium cerinum</name>
    <dbReference type="NCBI Taxonomy" id="2502784"/>
    <lineage>
        <taxon>Bacteria</taxon>
        <taxon>Pseudomonadati</taxon>
        <taxon>Bacteroidota</taxon>
        <taxon>Flavobacteriia</taxon>
        <taxon>Flavobacteriales</taxon>
        <taxon>Flavobacteriaceae</taxon>
        <taxon>Flavobacterium</taxon>
    </lineage>
</organism>
<dbReference type="RefSeq" id="WP_256552597.1">
    <property type="nucleotide sequence ID" value="NZ_CP101751.1"/>
</dbReference>
<evidence type="ECO:0008006" key="3">
    <source>
        <dbReference type="Google" id="ProtNLM"/>
    </source>
</evidence>
<accession>A0ABY5IVT2</accession>
<proteinExistence type="predicted"/>
<evidence type="ECO:0000313" key="2">
    <source>
        <dbReference type="Proteomes" id="UP001059844"/>
    </source>
</evidence>
<sequence>MKQLIALILLVGFFSACSDKPEKDNPKVAFYYWKTVFKLTENEKKALTENGTQRMYVRYFDVGLKGKEAVPISPVTFAEKPGDYEIIPVVYIKNEVMLEPTVKLQELAENINRYIGQMNTKNKIAWSEIQVDCDWTLNSKDRYLKFVTLLKSVSAKKMSATIRLHQVKYFNKTGIPDVDKGVLMYYNMGTIAADNQNSIYDREIAKRYLKSLKKFPLQLDVALPIYAWGIHIRDHKVIKLISKMDAALLEKDPHFKRTDEMYFQVVKSVIRNGNYFKEGDQVKIEAITKADLKTMAEDMSDNLAKRPDEIILYDLDTFNLTIYNDDQKFFKKVAGWF</sequence>
<reference evidence="1" key="1">
    <citation type="submission" date="2022-07" db="EMBL/GenBank/DDBJ databases">
        <title>Isolation, identification, and degradation of a PFOSA degrading strain from sewage treatment plant.</title>
        <authorList>
            <person name="Zhang L."/>
            <person name="Huo Y."/>
        </authorList>
    </citation>
    <scope>NUCLEOTIDE SEQUENCE</scope>
    <source>
        <strain evidence="1">C1</strain>
    </source>
</reference>